<dbReference type="EMBL" id="LT634112">
    <property type="protein sequence ID" value="SFZ79884.1"/>
    <property type="molecule type" value="mRNA"/>
</dbReference>
<dbReference type="Pfam" id="PF03032">
    <property type="entry name" value="FSAP_sig_propep"/>
    <property type="match status" value="1"/>
</dbReference>
<feature type="domain" description="Frog antimicrobial peptide propeptide" evidence="6">
    <location>
        <begin position="3"/>
        <end position="43"/>
    </location>
</feature>
<dbReference type="InterPro" id="IPR004275">
    <property type="entry name" value="Frog_antimicrobial_propeptide"/>
</dbReference>
<comment type="subcellular location">
    <subcellularLocation>
        <location evidence="1">Secreted</location>
    </subcellularLocation>
</comment>
<feature type="region of interest" description="Disordered" evidence="4">
    <location>
        <begin position="24"/>
        <end position="72"/>
    </location>
</feature>
<keyword evidence="2" id="KW-0964">Secreted</keyword>
<keyword evidence="3 5" id="KW-0732">Signal</keyword>
<proteinExistence type="evidence at transcript level"/>
<feature type="compositionally biased region" description="Basic and acidic residues" evidence="4">
    <location>
        <begin position="24"/>
        <end position="61"/>
    </location>
</feature>
<evidence type="ECO:0000256" key="3">
    <source>
        <dbReference type="ARBA" id="ARBA00022729"/>
    </source>
</evidence>
<gene>
    <name evidence="7" type="primary">WL-8 amide</name>
</gene>
<reference evidence="7" key="1">
    <citation type="submission" date="2016-10" db="EMBL/GenBank/DDBJ databases">
        <title>WL-8 amide: A novel amidated octapeptide that induces smooth muscle relaxation.</title>
        <authorList>
            <person name="Wang H."/>
            <person name="Wang L."/>
            <person name="Zhou M."/>
            <person name="Chen T."/>
            <person name="Shaw C."/>
        </authorList>
    </citation>
    <scope>NUCLEOTIDE SEQUENCE</scope>
    <source>
        <tissue evidence="7">Skin</tissue>
    </source>
</reference>
<protein>
    <submittedName>
        <fullName evidence="7">WL-8 amide precusor</fullName>
    </submittedName>
</protein>
<dbReference type="AlphaFoldDB" id="A0A1Y5QA87"/>
<feature type="chain" id="PRO_5013006384" evidence="5">
    <location>
        <begin position="23"/>
        <end position="72"/>
    </location>
</feature>
<feature type="signal peptide" evidence="5">
    <location>
        <begin position="1"/>
        <end position="22"/>
    </location>
</feature>
<evidence type="ECO:0000313" key="7">
    <source>
        <dbReference type="EMBL" id="SFZ79884.1"/>
    </source>
</evidence>
<evidence type="ECO:0000256" key="4">
    <source>
        <dbReference type="SAM" id="MobiDB-lite"/>
    </source>
</evidence>
<dbReference type="GO" id="GO:0005576">
    <property type="term" value="C:extracellular region"/>
    <property type="evidence" value="ECO:0007669"/>
    <property type="project" value="UniProtKB-SubCell"/>
</dbReference>
<accession>A0A1Y5QA87</accession>
<evidence type="ECO:0000259" key="6">
    <source>
        <dbReference type="Pfam" id="PF03032"/>
    </source>
</evidence>
<name>A0A1Y5QA87_KASSE</name>
<evidence type="ECO:0000256" key="1">
    <source>
        <dbReference type="ARBA" id="ARBA00004613"/>
    </source>
</evidence>
<organism evidence="7">
    <name type="scientific">Kassina senegalensis</name>
    <name type="common">Senegal running frog</name>
    <dbReference type="NCBI Taxonomy" id="8415"/>
    <lineage>
        <taxon>Eukaryota</taxon>
        <taxon>Metazoa</taxon>
        <taxon>Chordata</taxon>
        <taxon>Craniata</taxon>
        <taxon>Vertebrata</taxon>
        <taxon>Euteleostomi</taxon>
        <taxon>Amphibia</taxon>
        <taxon>Batrachia</taxon>
        <taxon>Anura</taxon>
        <taxon>Neobatrachia</taxon>
        <taxon>Microhyloidea</taxon>
        <taxon>Hyperoliidae</taxon>
        <taxon>Kassina</taxon>
    </lineage>
</organism>
<evidence type="ECO:0000256" key="5">
    <source>
        <dbReference type="SAM" id="SignalP"/>
    </source>
</evidence>
<evidence type="ECO:0000256" key="2">
    <source>
        <dbReference type="ARBA" id="ARBA00022525"/>
    </source>
</evidence>
<sequence length="72" mass="8266">MLSLKKSMLLLFFLGMVSSSLAQSRREAEAEDKRADEEGEDKRADEEGEDKRADEEGEDKRKRWMSLGWSLG</sequence>